<dbReference type="InterPro" id="IPR008920">
    <property type="entry name" value="TF_FadR/GntR_C"/>
</dbReference>
<organism evidence="5 6">
    <name type="scientific">Caryophanon latum</name>
    <dbReference type="NCBI Taxonomy" id="33977"/>
    <lineage>
        <taxon>Bacteria</taxon>
        <taxon>Bacillati</taxon>
        <taxon>Bacillota</taxon>
        <taxon>Bacilli</taxon>
        <taxon>Bacillales</taxon>
        <taxon>Caryophanaceae</taxon>
        <taxon>Caryophanon</taxon>
    </lineage>
</organism>
<sequence>MEEPLAKKAYFVLEEQFIKGYYMPNEKLSENQLCKQLNMSRTPIRQALSQFIEKGYITSVDKKGIFVKPISIKYALDCRDVVMVLEKEMCSRLSTCYEAIRFDELQQIIEQQKQAQVTNDYYFYLHHHFEFRATLFRYVNNSALTNAYKYLVKDMIRIAMVIWRKTAEKQHYSLIEKDYRFLTCLHDKNFEKLAEICCDPYTFEIDALKSSMYKMFLADPDFVE</sequence>
<dbReference type="AlphaFoldDB" id="A0A1C0YZA5"/>
<dbReference type="OrthoDB" id="9782299at2"/>
<dbReference type="Pfam" id="PF00392">
    <property type="entry name" value="GntR"/>
    <property type="match status" value="1"/>
</dbReference>
<dbReference type="SMART" id="SM00345">
    <property type="entry name" value="HTH_GNTR"/>
    <property type="match status" value="1"/>
</dbReference>
<dbReference type="InterPro" id="IPR011711">
    <property type="entry name" value="GntR_C"/>
</dbReference>
<evidence type="ECO:0000256" key="2">
    <source>
        <dbReference type="ARBA" id="ARBA00023125"/>
    </source>
</evidence>
<dbReference type="SUPFAM" id="SSF48008">
    <property type="entry name" value="GntR ligand-binding domain-like"/>
    <property type="match status" value="1"/>
</dbReference>
<dbReference type="Gene3D" id="1.10.10.10">
    <property type="entry name" value="Winged helix-like DNA-binding domain superfamily/Winged helix DNA-binding domain"/>
    <property type="match status" value="1"/>
</dbReference>
<evidence type="ECO:0000313" key="5">
    <source>
        <dbReference type="EMBL" id="OCS92505.1"/>
    </source>
</evidence>
<keyword evidence="1" id="KW-0805">Transcription regulation</keyword>
<dbReference type="SUPFAM" id="SSF46785">
    <property type="entry name" value="Winged helix' DNA-binding domain"/>
    <property type="match status" value="1"/>
</dbReference>
<proteinExistence type="predicted"/>
<gene>
    <name evidence="5" type="ORF">A6K76_06365</name>
</gene>
<feature type="domain" description="HTH gntR-type" evidence="4">
    <location>
        <begin position="3"/>
        <end position="70"/>
    </location>
</feature>
<dbReference type="InterPro" id="IPR036388">
    <property type="entry name" value="WH-like_DNA-bd_sf"/>
</dbReference>
<dbReference type="InterPro" id="IPR036390">
    <property type="entry name" value="WH_DNA-bd_sf"/>
</dbReference>
<dbReference type="CDD" id="cd07377">
    <property type="entry name" value="WHTH_GntR"/>
    <property type="match status" value="1"/>
</dbReference>
<protein>
    <recommendedName>
        <fullName evidence="4">HTH gntR-type domain-containing protein</fullName>
    </recommendedName>
</protein>
<keyword evidence="3" id="KW-0804">Transcription</keyword>
<dbReference type="PROSITE" id="PS50949">
    <property type="entry name" value="HTH_GNTR"/>
    <property type="match status" value="1"/>
</dbReference>
<evidence type="ECO:0000313" key="6">
    <source>
        <dbReference type="Proteomes" id="UP000093482"/>
    </source>
</evidence>
<dbReference type="Proteomes" id="UP000093482">
    <property type="component" value="Unassembled WGS sequence"/>
</dbReference>
<dbReference type="RefSeq" id="WP_066462321.1">
    <property type="nucleotide sequence ID" value="NZ_MATO01000015.1"/>
</dbReference>
<evidence type="ECO:0000259" key="4">
    <source>
        <dbReference type="PROSITE" id="PS50949"/>
    </source>
</evidence>
<evidence type="ECO:0000256" key="3">
    <source>
        <dbReference type="ARBA" id="ARBA00023163"/>
    </source>
</evidence>
<dbReference type="PANTHER" id="PTHR43537">
    <property type="entry name" value="TRANSCRIPTIONAL REGULATOR, GNTR FAMILY"/>
    <property type="match status" value="1"/>
</dbReference>
<dbReference type="PANTHER" id="PTHR43537:SF24">
    <property type="entry name" value="GLUCONATE OPERON TRANSCRIPTIONAL REPRESSOR"/>
    <property type="match status" value="1"/>
</dbReference>
<keyword evidence="6" id="KW-1185">Reference proteome</keyword>
<dbReference type="Gene3D" id="1.20.120.530">
    <property type="entry name" value="GntR ligand-binding domain-like"/>
    <property type="match status" value="1"/>
</dbReference>
<comment type="caution">
    <text evidence="5">The sequence shown here is derived from an EMBL/GenBank/DDBJ whole genome shotgun (WGS) entry which is preliminary data.</text>
</comment>
<dbReference type="EMBL" id="MATO01000015">
    <property type="protein sequence ID" value="OCS92505.1"/>
    <property type="molecule type" value="Genomic_DNA"/>
</dbReference>
<dbReference type="GO" id="GO:0003677">
    <property type="term" value="F:DNA binding"/>
    <property type="evidence" value="ECO:0007669"/>
    <property type="project" value="UniProtKB-KW"/>
</dbReference>
<dbReference type="Pfam" id="PF07729">
    <property type="entry name" value="FCD"/>
    <property type="match status" value="1"/>
</dbReference>
<dbReference type="InterPro" id="IPR000524">
    <property type="entry name" value="Tscrpt_reg_HTH_GntR"/>
</dbReference>
<keyword evidence="2" id="KW-0238">DNA-binding</keyword>
<name>A0A1C0YZA5_9BACL</name>
<reference evidence="5 6" key="1">
    <citation type="submission" date="2016-07" db="EMBL/GenBank/DDBJ databases">
        <title>Caryophanon latum genome sequencing.</title>
        <authorList>
            <person name="Verma A."/>
            <person name="Pal Y."/>
            <person name="Krishnamurthi S."/>
        </authorList>
    </citation>
    <scope>NUCLEOTIDE SEQUENCE [LARGE SCALE GENOMIC DNA]</scope>
    <source>
        <strain evidence="5 6">DSM 14151</strain>
    </source>
</reference>
<accession>A0A1C0YZA5</accession>
<evidence type="ECO:0000256" key="1">
    <source>
        <dbReference type="ARBA" id="ARBA00023015"/>
    </source>
</evidence>
<dbReference type="GO" id="GO:0003700">
    <property type="term" value="F:DNA-binding transcription factor activity"/>
    <property type="evidence" value="ECO:0007669"/>
    <property type="project" value="InterPro"/>
</dbReference>